<dbReference type="PANTHER" id="PTHR43876:SF7">
    <property type="entry name" value="UBIQUINONE BIOSYNTHESIS MONOOXYGENASE COQ6, MITOCHONDRIAL"/>
    <property type="match status" value="1"/>
</dbReference>
<evidence type="ECO:0000256" key="7">
    <source>
        <dbReference type="ARBA" id="ARBA00023033"/>
    </source>
</evidence>
<accession>A0A5C4L8C3</accession>
<dbReference type="NCBIfam" id="NF005691">
    <property type="entry name" value="PRK07494.1"/>
    <property type="match status" value="1"/>
</dbReference>
<evidence type="ECO:0000313" key="10">
    <source>
        <dbReference type="EMBL" id="TNC08412.1"/>
    </source>
</evidence>
<dbReference type="InterPro" id="IPR010971">
    <property type="entry name" value="UbiH/COQ6"/>
</dbReference>
<dbReference type="Proteomes" id="UP000305267">
    <property type="component" value="Unassembled WGS sequence"/>
</dbReference>
<proteinExistence type="inferred from homology"/>
<dbReference type="GO" id="GO:0071949">
    <property type="term" value="F:FAD binding"/>
    <property type="evidence" value="ECO:0007669"/>
    <property type="project" value="InterPro"/>
</dbReference>
<dbReference type="NCBIfam" id="TIGR01988">
    <property type="entry name" value="Ubi-OHases"/>
    <property type="match status" value="1"/>
</dbReference>
<evidence type="ECO:0000256" key="2">
    <source>
        <dbReference type="ARBA" id="ARBA00004749"/>
    </source>
</evidence>
<reference evidence="10 11" key="1">
    <citation type="submission" date="2019-06" db="EMBL/GenBank/DDBJ databases">
        <title>Genome of Methylobacterium sp. 17Sr1-39.</title>
        <authorList>
            <person name="Seo T."/>
        </authorList>
    </citation>
    <scope>NUCLEOTIDE SEQUENCE [LARGE SCALE GENOMIC DNA]</scope>
    <source>
        <strain evidence="10 11">17Sr1-39</strain>
    </source>
</reference>
<dbReference type="GO" id="GO:0016705">
    <property type="term" value="F:oxidoreductase activity, acting on paired donors, with incorporation or reduction of molecular oxygen"/>
    <property type="evidence" value="ECO:0007669"/>
    <property type="project" value="InterPro"/>
</dbReference>
<dbReference type="PRINTS" id="PR00420">
    <property type="entry name" value="RNGMNOXGNASE"/>
</dbReference>
<keyword evidence="4" id="KW-0285">Flavoprotein</keyword>
<evidence type="ECO:0000256" key="3">
    <source>
        <dbReference type="ARBA" id="ARBA00005349"/>
    </source>
</evidence>
<feature type="region of interest" description="Disordered" evidence="8">
    <location>
        <begin position="1"/>
        <end position="39"/>
    </location>
</feature>
<dbReference type="Gene3D" id="3.50.50.60">
    <property type="entry name" value="FAD/NAD(P)-binding domain"/>
    <property type="match status" value="2"/>
</dbReference>
<sequence>MARDGGPALHDPDPPDACARTRSVSQTAEPNPREPHSEGGLYDVAVVGAGAVGLAAALALARDGVRTVLVGRHAPVADGRTVALLDGSVRLLRALGAWEALEPQAAPLAEMHLIDDTGSLFRPPPARFVAREIGLDAFGWNIESARLVEALRARARAVPDLTLVEHDAAGRTLEADRAVLALEGGGGVAARLVVAADGGLSPLREAAGLSARRWTYPQKALTTILAHARDHREVSTEFHTREGPFTLVPLPGGRRSSLVWVSAEARAEALSALDDAALARAIERQAQSMLGAMRIDGPRGLVPMRGLSVPRPVGPRLALVGEAAHVFPPIGAQGLNLGLRDAAALRDAVVDGRDPGGDAVLSRFSRDRALDARLRTTAVDTLNRSLLTAFLPSDLARGAGLLALSTIAPLRRLVMREGVTPRLGTPTLMRG</sequence>
<evidence type="ECO:0000256" key="6">
    <source>
        <dbReference type="ARBA" id="ARBA00023002"/>
    </source>
</evidence>
<dbReference type="OrthoDB" id="9796623at2"/>
<comment type="caution">
    <text evidence="10">The sequence shown here is derived from an EMBL/GenBank/DDBJ whole genome shotgun (WGS) entry which is preliminary data.</text>
</comment>
<evidence type="ECO:0000256" key="8">
    <source>
        <dbReference type="SAM" id="MobiDB-lite"/>
    </source>
</evidence>
<evidence type="ECO:0000259" key="9">
    <source>
        <dbReference type="Pfam" id="PF01494"/>
    </source>
</evidence>
<dbReference type="GO" id="GO:0004497">
    <property type="term" value="F:monooxygenase activity"/>
    <property type="evidence" value="ECO:0007669"/>
    <property type="project" value="UniProtKB-KW"/>
</dbReference>
<evidence type="ECO:0000256" key="4">
    <source>
        <dbReference type="ARBA" id="ARBA00022630"/>
    </source>
</evidence>
<evidence type="ECO:0000313" key="11">
    <source>
        <dbReference type="Proteomes" id="UP000305267"/>
    </source>
</evidence>
<dbReference type="PANTHER" id="PTHR43876">
    <property type="entry name" value="UBIQUINONE BIOSYNTHESIS MONOOXYGENASE COQ6, MITOCHONDRIAL"/>
    <property type="match status" value="1"/>
</dbReference>
<dbReference type="Pfam" id="PF01494">
    <property type="entry name" value="FAD_binding_3"/>
    <property type="match status" value="1"/>
</dbReference>
<evidence type="ECO:0000256" key="1">
    <source>
        <dbReference type="ARBA" id="ARBA00001974"/>
    </source>
</evidence>
<dbReference type="GO" id="GO:0006744">
    <property type="term" value="P:ubiquinone biosynthetic process"/>
    <property type="evidence" value="ECO:0007669"/>
    <property type="project" value="UniProtKB-UniPathway"/>
</dbReference>
<dbReference type="AlphaFoldDB" id="A0A5C4L8C3"/>
<evidence type="ECO:0000256" key="5">
    <source>
        <dbReference type="ARBA" id="ARBA00022827"/>
    </source>
</evidence>
<protein>
    <submittedName>
        <fullName evidence="10">UbiH/UbiF family hydroxylase</fullName>
    </submittedName>
</protein>
<comment type="cofactor">
    <cofactor evidence="1">
        <name>FAD</name>
        <dbReference type="ChEBI" id="CHEBI:57692"/>
    </cofactor>
</comment>
<keyword evidence="11" id="KW-1185">Reference proteome</keyword>
<comment type="pathway">
    <text evidence="2">Cofactor biosynthesis; ubiquinone biosynthesis.</text>
</comment>
<feature type="domain" description="FAD-binding" evidence="9">
    <location>
        <begin position="42"/>
        <end position="367"/>
    </location>
</feature>
<dbReference type="UniPathway" id="UPA00232"/>
<dbReference type="InterPro" id="IPR002938">
    <property type="entry name" value="FAD-bd"/>
</dbReference>
<organism evidence="10 11">
    <name type="scientific">Methylobacterium terricola</name>
    <dbReference type="NCBI Taxonomy" id="2583531"/>
    <lineage>
        <taxon>Bacteria</taxon>
        <taxon>Pseudomonadati</taxon>
        <taxon>Pseudomonadota</taxon>
        <taxon>Alphaproteobacteria</taxon>
        <taxon>Hyphomicrobiales</taxon>
        <taxon>Methylobacteriaceae</taxon>
        <taxon>Methylobacterium</taxon>
    </lineage>
</organism>
<gene>
    <name evidence="10" type="ORF">FF100_29145</name>
</gene>
<comment type="similarity">
    <text evidence="3">Belongs to the UbiH/COQ6 family.</text>
</comment>
<dbReference type="InterPro" id="IPR036188">
    <property type="entry name" value="FAD/NAD-bd_sf"/>
</dbReference>
<keyword evidence="5" id="KW-0274">FAD</keyword>
<keyword evidence="6" id="KW-0560">Oxidoreductase</keyword>
<dbReference type="SUPFAM" id="SSF51905">
    <property type="entry name" value="FAD/NAD(P)-binding domain"/>
    <property type="match status" value="1"/>
</dbReference>
<name>A0A5C4L8C3_9HYPH</name>
<dbReference type="EMBL" id="VDDA01000023">
    <property type="protein sequence ID" value="TNC08412.1"/>
    <property type="molecule type" value="Genomic_DNA"/>
</dbReference>
<keyword evidence="7" id="KW-0503">Monooxygenase</keyword>
<dbReference type="InterPro" id="IPR051205">
    <property type="entry name" value="UbiH/COQ6_monooxygenase"/>
</dbReference>